<comment type="caution">
    <text evidence="1">The sequence shown here is derived from an EMBL/GenBank/DDBJ whole genome shotgun (WGS) entry which is preliminary data.</text>
</comment>
<evidence type="ECO:0000313" key="1">
    <source>
        <dbReference type="EMBL" id="RKT46662.1"/>
    </source>
</evidence>
<dbReference type="OrthoDB" id="1524147at2"/>
<name>A0A495VBD5_9GAMM</name>
<reference evidence="1 2" key="1">
    <citation type="submission" date="2018-10" db="EMBL/GenBank/DDBJ databases">
        <title>Genomic Encyclopedia of Archaeal and Bacterial Type Strains, Phase II (KMG-II): from individual species to whole genera.</title>
        <authorList>
            <person name="Goeker M."/>
        </authorList>
    </citation>
    <scope>NUCLEOTIDE SEQUENCE [LARGE SCALE GENOMIC DNA]</scope>
    <source>
        <strain evidence="1 2">DSM 235</strain>
    </source>
</reference>
<gene>
    <name evidence="1" type="ORF">BDD21_4193</name>
</gene>
<protein>
    <recommendedName>
        <fullName evidence="3">PIN domain-containing protein</fullName>
    </recommendedName>
</protein>
<evidence type="ECO:0008006" key="3">
    <source>
        <dbReference type="Google" id="ProtNLM"/>
    </source>
</evidence>
<dbReference type="AlphaFoldDB" id="A0A495VBD5"/>
<dbReference type="Proteomes" id="UP000274556">
    <property type="component" value="Unassembled WGS sequence"/>
</dbReference>
<keyword evidence="2" id="KW-1185">Reference proteome</keyword>
<organism evidence="1 2">
    <name type="scientific">Thiocapsa rosea</name>
    <dbReference type="NCBI Taxonomy" id="69360"/>
    <lineage>
        <taxon>Bacteria</taxon>
        <taxon>Pseudomonadati</taxon>
        <taxon>Pseudomonadota</taxon>
        <taxon>Gammaproteobacteria</taxon>
        <taxon>Chromatiales</taxon>
        <taxon>Chromatiaceae</taxon>
        <taxon>Thiocapsa</taxon>
    </lineage>
</organism>
<accession>A0A495VBD5</accession>
<dbReference type="EMBL" id="RBXL01000001">
    <property type="protein sequence ID" value="RKT46662.1"/>
    <property type="molecule type" value="Genomic_DNA"/>
</dbReference>
<dbReference type="RefSeq" id="WP_147431170.1">
    <property type="nucleotide sequence ID" value="NZ_RBXL01000001.1"/>
</dbReference>
<evidence type="ECO:0000313" key="2">
    <source>
        <dbReference type="Proteomes" id="UP000274556"/>
    </source>
</evidence>
<proteinExistence type="predicted"/>
<sequence length="48" mass="5243">MTPSFILVIDASVIIKWLFLDPEREAGTEQATSLMAAVARGDHAVWNA</sequence>